<comment type="caution">
    <text evidence="6">The sequence shown here is derived from an EMBL/GenBank/DDBJ whole genome shotgun (WGS) entry which is preliminary data.</text>
</comment>
<protein>
    <submittedName>
        <fullName evidence="6">BTB/POZ domain-containing protein</fullName>
    </submittedName>
</protein>
<evidence type="ECO:0000256" key="1">
    <source>
        <dbReference type="ARBA" id="ARBA00004906"/>
    </source>
</evidence>
<dbReference type="AlphaFoldDB" id="A0ABD1TMY3"/>
<keyword evidence="2" id="KW-0833">Ubl conjugation pathway</keyword>
<feature type="domain" description="NPH3" evidence="5">
    <location>
        <begin position="302"/>
        <end position="555"/>
    </location>
</feature>
<dbReference type="Pfam" id="PF03000">
    <property type="entry name" value="NPH3"/>
    <property type="match status" value="1"/>
</dbReference>
<evidence type="ECO:0000256" key="3">
    <source>
        <dbReference type="PROSITE-ProRule" id="PRU00982"/>
    </source>
</evidence>
<dbReference type="InterPro" id="IPR027356">
    <property type="entry name" value="NPH3_dom"/>
</dbReference>
<evidence type="ECO:0000256" key="4">
    <source>
        <dbReference type="SAM" id="Coils"/>
    </source>
</evidence>
<dbReference type="PANTHER" id="PTHR32370">
    <property type="entry name" value="OS12G0117600 PROTEIN"/>
    <property type="match status" value="1"/>
</dbReference>
<keyword evidence="4" id="KW-0175">Coiled coil</keyword>
<evidence type="ECO:0000256" key="2">
    <source>
        <dbReference type="ARBA" id="ARBA00022786"/>
    </source>
</evidence>
<dbReference type="InterPro" id="IPR011333">
    <property type="entry name" value="SKP1/BTB/POZ_sf"/>
</dbReference>
<accession>A0ABD1TMY3</accession>
<proteinExistence type="inferred from homology"/>
<evidence type="ECO:0000313" key="7">
    <source>
        <dbReference type="Proteomes" id="UP001604277"/>
    </source>
</evidence>
<dbReference type="SUPFAM" id="SSF54695">
    <property type="entry name" value="POZ domain"/>
    <property type="match status" value="1"/>
</dbReference>
<feature type="coiled-coil region" evidence="4">
    <location>
        <begin position="557"/>
        <end position="607"/>
    </location>
</feature>
<comment type="similarity">
    <text evidence="3">Belongs to the NPH3 family.</text>
</comment>
<dbReference type="EMBL" id="JBFOLJ010000008">
    <property type="protein sequence ID" value="KAL2514090.1"/>
    <property type="molecule type" value="Genomic_DNA"/>
</dbReference>
<keyword evidence="7" id="KW-1185">Reference proteome</keyword>
<comment type="pathway">
    <text evidence="1">Protein modification; protein ubiquitination.</text>
</comment>
<evidence type="ECO:0000259" key="5">
    <source>
        <dbReference type="PROSITE" id="PS51649"/>
    </source>
</evidence>
<organism evidence="6 7">
    <name type="scientific">Forsythia ovata</name>
    <dbReference type="NCBI Taxonomy" id="205694"/>
    <lineage>
        <taxon>Eukaryota</taxon>
        <taxon>Viridiplantae</taxon>
        <taxon>Streptophyta</taxon>
        <taxon>Embryophyta</taxon>
        <taxon>Tracheophyta</taxon>
        <taxon>Spermatophyta</taxon>
        <taxon>Magnoliopsida</taxon>
        <taxon>eudicotyledons</taxon>
        <taxon>Gunneridae</taxon>
        <taxon>Pentapetalae</taxon>
        <taxon>asterids</taxon>
        <taxon>lamiids</taxon>
        <taxon>Lamiales</taxon>
        <taxon>Oleaceae</taxon>
        <taxon>Forsythieae</taxon>
        <taxon>Forsythia</taxon>
    </lineage>
</organism>
<name>A0ABD1TMY3_9LAMI</name>
<dbReference type="InterPro" id="IPR043454">
    <property type="entry name" value="NPH3/RPT2-like"/>
</dbReference>
<dbReference type="Proteomes" id="UP001604277">
    <property type="component" value="Unassembled WGS sequence"/>
</dbReference>
<evidence type="ECO:0000313" key="6">
    <source>
        <dbReference type="EMBL" id="KAL2514090.1"/>
    </source>
</evidence>
<dbReference type="PROSITE" id="PS51649">
    <property type="entry name" value="NPH3"/>
    <property type="match status" value="1"/>
</dbReference>
<gene>
    <name evidence="6" type="ORF">Fot_28061</name>
</gene>
<sequence length="649" mass="74222">MINVDKVKSRRDGSLSESYLQNIYFSYGMAYEGEANLTTGAPIIPSLRSTEVEPLDAKIALQPLFALATRHPSVVAIGSKYSQPLSNRSPAIPTEIYTYPTDISQHCPNMDSRPKSRLPPEVQFHIRGVQFTLDGELAATKSAKLAKWLKECPQKDLSRLLCDIPADPESFELVGRFCHGYDIKLSHENVVRIACIAHYLGMTENHCPNNLLNKALYVFKHQILPNWNNSIKALKSAENVLEQAVNLGLVDACMESIVTKVQEDPRLLGDPIKYLSSDGDDDSDENKNAYRPNARRRLFELEWKSEDLTVLSLRFYEPVIHEMIQRKVPQEYIAASICEYTKKWVFEKEGNGEKEIVESLERLLPHQKGIFPCTFLFDMLKSAIPLDASIECKNGLEIRIGKQLDQANVKDLFIPSQGYTEDEQYDTESIRRILKNFYSNYTGPDDSGFIKVAELVDNFLAEVASDIDLKMSTFILLAEMSVAVSDGTERTSDGIYRALDIYLDKHRHLTNSEREKLCRILDCNKMSVEAREHAAQNERLPLRVVVQVLFIAQLQLRDTIEKEVQGSDDRLLRLNEEEDEEETKADMEKMGSKVLELERECHIMRREIQTGNVKRQKPSMWKEMKRKFGCMTTMPDHNCHVKKKKVHPK</sequence>
<reference evidence="7" key="1">
    <citation type="submission" date="2024-07" db="EMBL/GenBank/DDBJ databases">
        <title>Two chromosome-level genome assemblies of Korean endemic species Abeliophyllum distichum and Forsythia ovata (Oleaceae).</title>
        <authorList>
            <person name="Jang H."/>
        </authorList>
    </citation>
    <scope>NUCLEOTIDE SEQUENCE [LARGE SCALE GENOMIC DNA]</scope>
</reference>